<evidence type="ECO:0000259" key="2">
    <source>
        <dbReference type="Pfam" id="PF06916"/>
    </source>
</evidence>
<sequence>MASRLKEIVKMYGKVALGVHFFVSGVSISRFYIAIKNNASKQLAKSAGGALALSLLCHKGPFPIMVHITTTQAPLIARFLRQRKIFKTGG</sequence>
<evidence type="ECO:0000256" key="1">
    <source>
        <dbReference type="SAM" id="Phobius"/>
    </source>
</evidence>
<accession>A0A8X7RUJ7</accession>
<dbReference type="InterPro" id="IPR045866">
    <property type="entry name" value="FAM210A/B-like"/>
</dbReference>
<protein>
    <recommendedName>
        <fullName evidence="2">DUF1279 domain-containing protein</fullName>
    </recommendedName>
</protein>
<feature type="domain" description="DUF1279" evidence="2">
    <location>
        <begin position="4"/>
        <end position="39"/>
    </location>
</feature>
<dbReference type="EMBL" id="JAAMPC010000009">
    <property type="protein sequence ID" value="KAG2295658.1"/>
    <property type="molecule type" value="Genomic_DNA"/>
</dbReference>
<dbReference type="PANTHER" id="PTHR21377">
    <property type="entry name" value="PROTEIN FAM210B, MITOCHONDRIAL"/>
    <property type="match status" value="1"/>
</dbReference>
<dbReference type="InterPro" id="IPR009688">
    <property type="entry name" value="FAM210A/B-like_dom"/>
</dbReference>
<proteinExistence type="predicted"/>
<evidence type="ECO:0000313" key="3">
    <source>
        <dbReference type="EMBL" id="KAG2295658.1"/>
    </source>
</evidence>
<name>A0A8X7RUJ7_BRACI</name>
<dbReference type="Pfam" id="PF06916">
    <property type="entry name" value="FAM210A-B_dom"/>
    <property type="match status" value="1"/>
</dbReference>
<comment type="caution">
    <text evidence="3">The sequence shown here is derived from an EMBL/GenBank/DDBJ whole genome shotgun (WGS) entry which is preliminary data.</text>
</comment>
<gene>
    <name evidence="3" type="ORF">Bca52824_042327</name>
</gene>
<dbReference type="GO" id="GO:0005739">
    <property type="term" value="C:mitochondrion"/>
    <property type="evidence" value="ECO:0007669"/>
    <property type="project" value="TreeGrafter"/>
</dbReference>
<dbReference type="Proteomes" id="UP000886595">
    <property type="component" value="Unassembled WGS sequence"/>
</dbReference>
<evidence type="ECO:0000313" key="4">
    <source>
        <dbReference type="Proteomes" id="UP000886595"/>
    </source>
</evidence>
<dbReference type="AlphaFoldDB" id="A0A8X7RUJ7"/>
<dbReference type="OrthoDB" id="10345070at2759"/>
<keyword evidence="4" id="KW-1185">Reference proteome</keyword>
<organism evidence="3 4">
    <name type="scientific">Brassica carinata</name>
    <name type="common">Ethiopian mustard</name>
    <name type="synonym">Abyssinian cabbage</name>
    <dbReference type="NCBI Taxonomy" id="52824"/>
    <lineage>
        <taxon>Eukaryota</taxon>
        <taxon>Viridiplantae</taxon>
        <taxon>Streptophyta</taxon>
        <taxon>Embryophyta</taxon>
        <taxon>Tracheophyta</taxon>
        <taxon>Spermatophyta</taxon>
        <taxon>Magnoliopsida</taxon>
        <taxon>eudicotyledons</taxon>
        <taxon>Gunneridae</taxon>
        <taxon>Pentapetalae</taxon>
        <taxon>rosids</taxon>
        <taxon>malvids</taxon>
        <taxon>Brassicales</taxon>
        <taxon>Brassicaceae</taxon>
        <taxon>Brassiceae</taxon>
        <taxon>Brassica</taxon>
    </lineage>
</organism>
<dbReference type="PANTHER" id="PTHR21377:SF0">
    <property type="entry name" value="PROTEIN FAM210B, MITOCHONDRIAL"/>
    <property type="match status" value="1"/>
</dbReference>
<keyword evidence="1" id="KW-0812">Transmembrane</keyword>
<keyword evidence="1" id="KW-0472">Membrane</keyword>
<reference evidence="3 4" key="1">
    <citation type="submission" date="2020-02" db="EMBL/GenBank/DDBJ databases">
        <authorList>
            <person name="Ma Q."/>
            <person name="Huang Y."/>
            <person name="Song X."/>
            <person name="Pei D."/>
        </authorList>
    </citation>
    <scope>NUCLEOTIDE SEQUENCE [LARGE SCALE GENOMIC DNA]</scope>
    <source>
        <strain evidence="3">Sxm20200214</strain>
        <tissue evidence="3">Leaf</tissue>
    </source>
</reference>
<keyword evidence="1" id="KW-1133">Transmembrane helix</keyword>
<feature type="transmembrane region" description="Helical" evidence="1">
    <location>
        <begin position="12"/>
        <end position="33"/>
    </location>
</feature>